<organism evidence="2 3">
    <name type="scientific">Achromobacter pulmonis</name>
    <dbReference type="NCBI Taxonomy" id="1389932"/>
    <lineage>
        <taxon>Bacteria</taxon>
        <taxon>Pseudomonadati</taxon>
        <taxon>Pseudomonadota</taxon>
        <taxon>Betaproteobacteria</taxon>
        <taxon>Burkholderiales</taxon>
        <taxon>Alcaligenaceae</taxon>
        <taxon>Achromobacter</taxon>
    </lineage>
</organism>
<dbReference type="Proteomes" id="UP000235994">
    <property type="component" value="Unassembled WGS sequence"/>
</dbReference>
<dbReference type="InterPro" id="IPR038454">
    <property type="entry name" value="DnaA_N_sf"/>
</dbReference>
<name>A0A2N8KD61_9BURK</name>
<evidence type="ECO:0000313" key="2">
    <source>
        <dbReference type="EMBL" id="PND31401.1"/>
    </source>
</evidence>
<dbReference type="Gene3D" id="3.30.300.180">
    <property type="match status" value="1"/>
</dbReference>
<dbReference type="Pfam" id="PF11638">
    <property type="entry name" value="DnaA_N"/>
    <property type="match status" value="1"/>
</dbReference>
<accession>A0A2N8KD61</accession>
<dbReference type="AlphaFoldDB" id="A0A2N8KD61"/>
<comment type="caution">
    <text evidence="2">The sequence shown here is derived from an EMBL/GenBank/DDBJ whole genome shotgun (WGS) entry which is preliminary data.</text>
</comment>
<dbReference type="InterPro" id="IPR024633">
    <property type="entry name" value="DnaA_N_dom"/>
</dbReference>
<reference evidence="2 3" key="1">
    <citation type="submission" date="2018-01" db="EMBL/GenBank/DDBJ databases">
        <title>The draft genome of an aniline degradation strain ANB-1.</title>
        <authorList>
            <person name="Zhang L."/>
            <person name="Jiang J."/>
        </authorList>
    </citation>
    <scope>NUCLEOTIDE SEQUENCE [LARGE SCALE GENOMIC DNA]</scope>
    <source>
        <strain evidence="2 3">ANB-1</strain>
    </source>
</reference>
<proteinExistence type="predicted"/>
<dbReference type="EMBL" id="POQS01000007">
    <property type="protein sequence ID" value="PND31401.1"/>
    <property type="molecule type" value="Genomic_DNA"/>
</dbReference>
<sequence>MKEFWQTCVSRLEQELPPQQISAWIRPLVPLAYDETQAVLRVAAPNRFKLDWVRKNFSHQIEALAAEWFERPVQVLFELPTQGAAPRMPVAPVRAAQPAPTHPSGAAPLGG</sequence>
<evidence type="ECO:0000259" key="1">
    <source>
        <dbReference type="Pfam" id="PF11638"/>
    </source>
</evidence>
<protein>
    <submittedName>
        <fullName evidence="2">Chromosomal replication initiator protein DnaA</fullName>
    </submittedName>
</protein>
<feature type="domain" description="DnaA N-terminal" evidence="1">
    <location>
        <begin position="3"/>
        <end position="66"/>
    </location>
</feature>
<evidence type="ECO:0000313" key="3">
    <source>
        <dbReference type="Proteomes" id="UP000235994"/>
    </source>
</evidence>
<keyword evidence="3" id="KW-1185">Reference proteome</keyword>
<gene>
    <name evidence="2" type="ORF">C1I89_24095</name>
</gene>
<feature type="non-terminal residue" evidence="2">
    <location>
        <position position="111"/>
    </location>
</feature>
<dbReference type="RefSeq" id="WP_308810285.1">
    <property type="nucleotide sequence ID" value="NZ_POQS01000007.1"/>
</dbReference>